<proteinExistence type="predicted"/>
<evidence type="ECO:0000313" key="3">
    <source>
        <dbReference type="Proteomes" id="UP000008783"/>
    </source>
</evidence>
<dbReference type="EMBL" id="DS178272">
    <property type="protein sequence ID" value="EFP79131.2"/>
    <property type="molecule type" value="Genomic_DNA"/>
</dbReference>
<evidence type="ECO:0000256" key="1">
    <source>
        <dbReference type="SAM" id="MobiDB-lite"/>
    </source>
</evidence>
<reference evidence="3" key="2">
    <citation type="journal article" date="2011" name="Proc. Natl. Acad. Sci. U.S.A.">
        <title>Obligate biotrophy features unraveled by the genomic analysis of rust fungi.</title>
        <authorList>
            <person name="Duplessis S."/>
            <person name="Cuomo C.A."/>
            <person name="Lin Y.-C."/>
            <person name="Aerts A."/>
            <person name="Tisserant E."/>
            <person name="Veneault-Fourrey C."/>
            <person name="Joly D.L."/>
            <person name="Hacquard S."/>
            <person name="Amselem J."/>
            <person name="Cantarel B.L."/>
            <person name="Chiu R."/>
            <person name="Coutinho P.M."/>
            <person name="Feau N."/>
            <person name="Field M."/>
            <person name="Frey P."/>
            <person name="Gelhaye E."/>
            <person name="Goldberg J."/>
            <person name="Grabherr M.G."/>
            <person name="Kodira C.D."/>
            <person name="Kohler A."/>
            <person name="Kuees U."/>
            <person name="Lindquist E.A."/>
            <person name="Lucas S.M."/>
            <person name="Mago R."/>
            <person name="Mauceli E."/>
            <person name="Morin E."/>
            <person name="Murat C."/>
            <person name="Pangilinan J.L."/>
            <person name="Park R."/>
            <person name="Pearson M."/>
            <person name="Quesneville H."/>
            <person name="Rouhier N."/>
            <person name="Sakthikumar S."/>
            <person name="Salamov A.A."/>
            <person name="Schmutz J."/>
            <person name="Selles B."/>
            <person name="Shapiro H."/>
            <person name="Tanguay P."/>
            <person name="Tuskan G.A."/>
            <person name="Henrissat B."/>
            <person name="Van de Peer Y."/>
            <person name="Rouze P."/>
            <person name="Ellis J.G."/>
            <person name="Dodds P.N."/>
            <person name="Schein J.E."/>
            <person name="Zhong S."/>
            <person name="Hamelin R.C."/>
            <person name="Grigoriev I.V."/>
            <person name="Szabo L.J."/>
            <person name="Martin F."/>
        </authorList>
    </citation>
    <scope>NUCLEOTIDE SEQUENCE [LARGE SCALE GENOMIC DNA]</scope>
    <source>
        <strain evidence="3">CRL 75-36-700-3 / race SCCL</strain>
    </source>
</reference>
<dbReference type="AlphaFoldDB" id="E3K4E5"/>
<dbReference type="VEuPathDB" id="FungiDB:PGTG_05452"/>
<reference key="1">
    <citation type="submission" date="2007-01" db="EMBL/GenBank/DDBJ databases">
        <title>The Genome Sequence of Puccinia graminis f. sp. tritici Strain CRL 75-36-700-3.</title>
        <authorList>
            <consortium name="The Broad Institute Genome Sequencing Platform"/>
            <person name="Birren B."/>
            <person name="Lander E."/>
            <person name="Galagan J."/>
            <person name="Nusbaum C."/>
            <person name="Devon K."/>
            <person name="Cuomo C."/>
            <person name="Jaffe D."/>
            <person name="Butler J."/>
            <person name="Alvarez P."/>
            <person name="Gnerre S."/>
            <person name="Grabherr M."/>
            <person name="Mauceli E."/>
            <person name="Brockman W."/>
            <person name="Young S."/>
            <person name="LaButti K."/>
            <person name="Sykes S."/>
            <person name="DeCaprio D."/>
            <person name="Crawford M."/>
            <person name="Koehrsen M."/>
            <person name="Engels R."/>
            <person name="Montgomery P."/>
            <person name="Pearson M."/>
            <person name="Howarth C."/>
            <person name="Larson L."/>
            <person name="White J."/>
            <person name="Zeng Q."/>
            <person name="Kodira C."/>
            <person name="Yandava C."/>
            <person name="Alvarado L."/>
            <person name="O'Leary S."/>
            <person name="Szabo L."/>
            <person name="Dean R."/>
            <person name="Schein J."/>
        </authorList>
    </citation>
    <scope>NUCLEOTIDE SEQUENCE</scope>
    <source>
        <strain>CRL 75-36-700-3</strain>
    </source>
</reference>
<dbReference type="InParanoid" id="E3K4E5"/>
<organism evidence="2 3">
    <name type="scientific">Puccinia graminis f. sp. tritici (strain CRL 75-36-700-3 / race SCCL)</name>
    <name type="common">Black stem rust fungus</name>
    <dbReference type="NCBI Taxonomy" id="418459"/>
    <lineage>
        <taxon>Eukaryota</taxon>
        <taxon>Fungi</taxon>
        <taxon>Dikarya</taxon>
        <taxon>Basidiomycota</taxon>
        <taxon>Pucciniomycotina</taxon>
        <taxon>Pucciniomycetes</taxon>
        <taxon>Pucciniales</taxon>
        <taxon>Pucciniaceae</taxon>
        <taxon>Puccinia</taxon>
    </lineage>
</organism>
<dbReference type="GeneID" id="10530954"/>
<evidence type="ECO:0000313" key="2">
    <source>
        <dbReference type="EMBL" id="EFP79131.2"/>
    </source>
</evidence>
<feature type="region of interest" description="Disordered" evidence="1">
    <location>
        <begin position="112"/>
        <end position="170"/>
    </location>
</feature>
<dbReference type="HOGENOM" id="CLU_1378739_0_0_1"/>
<feature type="compositionally biased region" description="Basic and acidic residues" evidence="1">
    <location>
        <begin position="153"/>
        <end position="167"/>
    </location>
</feature>
<accession>E3K4E5</accession>
<protein>
    <submittedName>
        <fullName evidence="2">Uncharacterized protein</fullName>
    </submittedName>
</protein>
<dbReference type="KEGG" id="pgr:PGTG_05452"/>
<keyword evidence="3" id="KW-1185">Reference proteome</keyword>
<dbReference type="RefSeq" id="XP_003323550.2">
    <property type="nucleotide sequence ID" value="XM_003323502.2"/>
</dbReference>
<sequence length="198" mass="22163">MYYRCPHLPECQGKIHSKLKKSCHECRGLNSHAVRQHTSSKNLHPFCNSQCPVYDMDIISLVSFKFEPLKQSLPLDRQVSITTDPTIEIPASPASHMKLSSGTTSKKVIRVGPSKSQPVRRSMRHTQKLQSSSISVNRLPPKVGKKNTAKNPIRKEPGLKTKGEPNDGTKMVKTVSKETTLGYWVLTCTPELVTRFVV</sequence>
<name>E3K4E5_PUCGT</name>
<dbReference type="OrthoDB" id="10461481at2759"/>
<dbReference type="Proteomes" id="UP000008783">
    <property type="component" value="Unassembled WGS sequence"/>
</dbReference>
<gene>
    <name evidence="2" type="ORF">PGTG_05452</name>
</gene>